<evidence type="ECO:0000256" key="6">
    <source>
        <dbReference type="SAM" id="Phobius"/>
    </source>
</evidence>
<sequence>MGLLYAAPLFLQVGRGVSALTSGLTTFPEALGVLVSTQIAARLYPRLGPRRLVITGLSSVTVFMTLMLFIGQDTNLWLMRILMFLIGAGMACSFIPIQVAAFATISPAATGQASALNNARLQVGASLGVALISSVISFVGITHVDAHGAVVANLASYHTAFIVSAILVLIATGIGFTIHDSGAASTMSRRPDETVKQDAILDATPGAEVVL</sequence>
<keyword evidence="2" id="KW-0813">Transport</keyword>
<dbReference type="SUPFAM" id="SSF103473">
    <property type="entry name" value="MFS general substrate transporter"/>
    <property type="match status" value="1"/>
</dbReference>
<evidence type="ECO:0000256" key="1">
    <source>
        <dbReference type="ARBA" id="ARBA00004651"/>
    </source>
</evidence>
<evidence type="ECO:0000313" key="8">
    <source>
        <dbReference type="EMBL" id="GER90612.1"/>
    </source>
</evidence>
<dbReference type="InterPro" id="IPR011701">
    <property type="entry name" value="MFS"/>
</dbReference>
<dbReference type="EMBL" id="BKZW01000002">
    <property type="protein sequence ID" value="GER90612.1"/>
    <property type="molecule type" value="Genomic_DNA"/>
</dbReference>
<name>A0A5J4KTV2_9CHLR</name>
<dbReference type="InterPro" id="IPR020846">
    <property type="entry name" value="MFS_dom"/>
</dbReference>
<evidence type="ECO:0000256" key="5">
    <source>
        <dbReference type="ARBA" id="ARBA00023136"/>
    </source>
</evidence>
<dbReference type="Pfam" id="PF07690">
    <property type="entry name" value="MFS_1"/>
    <property type="match status" value="1"/>
</dbReference>
<comment type="caution">
    <text evidence="8">The sequence shown here is derived from an EMBL/GenBank/DDBJ whole genome shotgun (WGS) entry which is preliminary data.</text>
</comment>
<dbReference type="PROSITE" id="PS50850">
    <property type="entry name" value="MFS"/>
    <property type="match status" value="1"/>
</dbReference>
<gene>
    <name evidence="8" type="ORF">KDW_47740</name>
</gene>
<feature type="transmembrane region" description="Helical" evidence="6">
    <location>
        <begin position="123"/>
        <end position="144"/>
    </location>
</feature>
<feature type="transmembrane region" description="Helical" evidence="6">
    <location>
        <begin position="52"/>
        <end position="71"/>
    </location>
</feature>
<evidence type="ECO:0000259" key="7">
    <source>
        <dbReference type="PROSITE" id="PS50850"/>
    </source>
</evidence>
<dbReference type="Gene3D" id="1.20.1250.20">
    <property type="entry name" value="MFS general substrate transporter like domains"/>
    <property type="match status" value="1"/>
</dbReference>
<feature type="domain" description="Major facilitator superfamily (MFS) profile" evidence="7">
    <location>
        <begin position="1"/>
        <end position="183"/>
    </location>
</feature>
<keyword evidence="3 6" id="KW-0812">Transmembrane</keyword>
<feature type="transmembrane region" description="Helical" evidence="6">
    <location>
        <begin position="77"/>
        <end position="102"/>
    </location>
</feature>
<feature type="transmembrane region" description="Helical" evidence="6">
    <location>
        <begin position="156"/>
        <end position="178"/>
    </location>
</feature>
<keyword evidence="5 6" id="KW-0472">Membrane</keyword>
<evidence type="ECO:0000313" key="9">
    <source>
        <dbReference type="Proteomes" id="UP000326912"/>
    </source>
</evidence>
<dbReference type="PANTHER" id="PTHR42718">
    <property type="entry name" value="MAJOR FACILITATOR SUPERFAMILY MULTIDRUG TRANSPORTER MFSC"/>
    <property type="match status" value="1"/>
</dbReference>
<dbReference type="GO" id="GO:0022857">
    <property type="term" value="F:transmembrane transporter activity"/>
    <property type="evidence" value="ECO:0007669"/>
    <property type="project" value="InterPro"/>
</dbReference>
<dbReference type="PANTHER" id="PTHR42718:SF9">
    <property type="entry name" value="MAJOR FACILITATOR SUPERFAMILY MULTIDRUG TRANSPORTER MFSC"/>
    <property type="match status" value="1"/>
</dbReference>
<accession>A0A5J4KTV2</accession>
<dbReference type="AlphaFoldDB" id="A0A5J4KTV2"/>
<dbReference type="GO" id="GO:0005886">
    <property type="term" value="C:plasma membrane"/>
    <property type="evidence" value="ECO:0007669"/>
    <property type="project" value="UniProtKB-SubCell"/>
</dbReference>
<keyword evidence="4 6" id="KW-1133">Transmembrane helix</keyword>
<protein>
    <recommendedName>
        <fullName evidence="7">Major facilitator superfamily (MFS) profile domain-containing protein</fullName>
    </recommendedName>
</protein>
<evidence type="ECO:0000256" key="2">
    <source>
        <dbReference type="ARBA" id="ARBA00022448"/>
    </source>
</evidence>
<reference evidence="8 9" key="1">
    <citation type="submission" date="2019-10" db="EMBL/GenBank/DDBJ databases">
        <title>Dictyobacter vulcani sp. nov., within the class Ktedonobacteria, isolated from soil of volcanic Mt. Zao.</title>
        <authorList>
            <person name="Zheng Y."/>
            <person name="Wang C.M."/>
            <person name="Sakai Y."/>
            <person name="Abe K."/>
            <person name="Yokota A."/>
            <person name="Yabe S."/>
        </authorList>
    </citation>
    <scope>NUCLEOTIDE SEQUENCE [LARGE SCALE GENOMIC DNA]</scope>
    <source>
        <strain evidence="8 9">W12</strain>
    </source>
</reference>
<comment type="subcellular location">
    <subcellularLocation>
        <location evidence="1">Cell membrane</location>
        <topology evidence="1">Multi-pass membrane protein</topology>
    </subcellularLocation>
</comment>
<keyword evidence="9" id="KW-1185">Reference proteome</keyword>
<proteinExistence type="predicted"/>
<dbReference type="InterPro" id="IPR036259">
    <property type="entry name" value="MFS_trans_sf"/>
</dbReference>
<dbReference type="RefSeq" id="WP_151758327.1">
    <property type="nucleotide sequence ID" value="NZ_BKZW01000002.1"/>
</dbReference>
<evidence type="ECO:0000256" key="3">
    <source>
        <dbReference type="ARBA" id="ARBA00022692"/>
    </source>
</evidence>
<dbReference type="Proteomes" id="UP000326912">
    <property type="component" value="Unassembled WGS sequence"/>
</dbReference>
<organism evidence="8 9">
    <name type="scientific">Dictyobacter vulcani</name>
    <dbReference type="NCBI Taxonomy" id="2607529"/>
    <lineage>
        <taxon>Bacteria</taxon>
        <taxon>Bacillati</taxon>
        <taxon>Chloroflexota</taxon>
        <taxon>Ktedonobacteria</taxon>
        <taxon>Ktedonobacterales</taxon>
        <taxon>Dictyobacteraceae</taxon>
        <taxon>Dictyobacter</taxon>
    </lineage>
</organism>
<evidence type="ECO:0000256" key="4">
    <source>
        <dbReference type="ARBA" id="ARBA00022989"/>
    </source>
</evidence>